<keyword evidence="7" id="KW-0472">Membrane</keyword>
<evidence type="ECO:0000313" key="10">
    <source>
        <dbReference type="EMBL" id="SHJ47547.1"/>
    </source>
</evidence>
<dbReference type="Pfam" id="PF00072">
    <property type="entry name" value="Response_reg"/>
    <property type="match status" value="1"/>
</dbReference>
<dbReference type="SMART" id="SM00448">
    <property type="entry name" value="REC"/>
    <property type="match status" value="1"/>
</dbReference>
<dbReference type="SUPFAM" id="SSF52172">
    <property type="entry name" value="CheY-like"/>
    <property type="match status" value="1"/>
</dbReference>
<evidence type="ECO:0000313" key="11">
    <source>
        <dbReference type="Proteomes" id="UP000184231"/>
    </source>
</evidence>
<keyword evidence="7" id="KW-1133">Transmembrane helix</keyword>
<organism evidence="10 11">
    <name type="scientific">Arenibacter nanhaiticus</name>
    <dbReference type="NCBI Taxonomy" id="558155"/>
    <lineage>
        <taxon>Bacteria</taxon>
        <taxon>Pseudomonadati</taxon>
        <taxon>Bacteroidota</taxon>
        <taxon>Flavobacteriia</taxon>
        <taxon>Flavobacteriales</taxon>
        <taxon>Flavobacteriaceae</taxon>
        <taxon>Arenibacter</taxon>
    </lineage>
</organism>
<feature type="domain" description="Response regulatory" evidence="9">
    <location>
        <begin position="554"/>
        <end position="670"/>
    </location>
</feature>
<dbReference type="CDD" id="cd17546">
    <property type="entry name" value="REC_hyHK_CKI1_RcsC-like"/>
    <property type="match status" value="1"/>
</dbReference>
<proteinExistence type="predicted"/>
<evidence type="ECO:0000256" key="6">
    <source>
        <dbReference type="PROSITE-ProRule" id="PRU00169"/>
    </source>
</evidence>
<dbReference type="RefSeq" id="WP_178338881.1">
    <property type="nucleotide sequence ID" value="NZ_FQYX01000022.1"/>
</dbReference>
<dbReference type="InterPro" id="IPR003594">
    <property type="entry name" value="HATPase_dom"/>
</dbReference>
<dbReference type="EC" id="2.7.13.3" evidence="2"/>
<dbReference type="InterPro" id="IPR001789">
    <property type="entry name" value="Sig_transdc_resp-reg_receiver"/>
</dbReference>
<dbReference type="InterPro" id="IPR003661">
    <property type="entry name" value="HisK_dim/P_dom"/>
</dbReference>
<evidence type="ECO:0000256" key="2">
    <source>
        <dbReference type="ARBA" id="ARBA00012438"/>
    </source>
</evidence>
<dbReference type="PANTHER" id="PTHR43047">
    <property type="entry name" value="TWO-COMPONENT HISTIDINE PROTEIN KINASE"/>
    <property type="match status" value="1"/>
</dbReference>
<dbReference type="GO" id="GO:0009927">
    <property type="term" value="F:histidine phosphotransfer kinase activity"/>
    <property type="evidence" value="ECO:0007669"/>
    <property type="project" value="TreeGrafter"/>
</dbReference>
<keyword evidence="7" id="KW-0812">Transmembrane</keyword>
<protein>
    <recommendedName>
        <fullName evidence="2">histidine kinase</fullName>
        <ecNumber evidence="2">2.7.13.3</ecNumber>
    </recommendedName>
</protein>
<dbReference type="SUPFAM" id="SSF55874">
    <property type="entry name" value="ATPase domain of HSP90 chaperone/DNA topoisomerase II/histidine kinase"/>
    <property type="match status" value="1"/>
</dbReference>
<dbReference type="InterPro" id="IPR036097">
    <property type="entry name" value="HisK_dim/P_sf"/>
</dbReference>
<dbReference type="SMART" id="SM00388">
    <property type="entry name" value="HisKA"/>
    <property type="match status" value="1"/>
</dbReference>
<reference evidence="10 11" key="1">
    <citation type="submission" date="2016-11" db="EMBL/GenBank/DDBJ databases">
        <authorList>
            <person name="Jaros S."/>
            <person name="Januszkiewicz K."/>
            <person name="Wedrychowicz H."/>
        </authorList>
    </citation>
    <scope>NUCLEOTIDE SEQUENCE [LARGE SCALE GENOMIC DNA]</scope>
    <source>
        <strain evidence="10 11">CGMCC 1.8863</strain>
    </source>
</reference>
<dbReference type="Proteomes" id="UP000184231">
    <property type="component" value="Unassembled WGS sequence"/>
</dbReference>
<dbReference type="PROSITE" id="PS50110">
    <property type="entry name" value="RESPONSE_REGULATORY"/>
    <property type="match status" value="1"/>
</dbReference>
<keyword evidence="4" id="KW-0808">Transferase</keyword>
<dbReference type="Gene3D" id="1.10.287.130">
    <property type="match status" value="1"/>
</dbReference>
<dbReference type="CDD" id="cd00082">
    <property type="entry name" value="HisKA"/>
    <property type="match status" value="1"/>
</dbReference>
<evidence type="ECO:0000256" key="7">
    <source>
        <dbReference type="SAM" id="Phobius"/>
    </source>
</evidence>
<dbReference type="SMART" id="SM00387">
    <property type="entry name" value="HATPase_c"/>
    <property type="match status" value="1"/>
</dbReference>
<dbReference type="GO" id="GO:0005886">
    <property type="term" value="C:plasma membrane"/>
    <property type="evidence" value="ECO:0007669"/>
    <property type="project" value="TreeGrafter"/>
</dbReference>
<feature type="transmembrane region" description="Helical" evidence="7">
    <location>
        <begin position="260"/>
        <end position="280"/>
    </location>
</feature>
<dbReference type="CDD" id="cd16922">
    <property type="entry name" value="HATPase_EvgS-ArcB-TorS-like"/>
    <property type="match status" value="1"/>
</dbReference>
<dbReference type="InterPro" id="IPR036890">
    <property type="entry name" value="HATPase_C_sf"/>
</dbReference>
<evidence type="ECO:0000256" key="5">
    <source>
        <dbReference type="ARBA" id="ARBA00022777"/>
    </source>
</evidence>
<keyword evidence="3 6" id="KW-0597">Phosphoprotein</keyword>
<dbReference type="EMBL" id="FQYX01000022">
    <property type="protein sequence ID" value="SHJ47547.1"/>
    <property type="molecule type" value="Genomic_DNA"/>
</dbReference>
<evidence type="ECO:0000256" key="3">
    <source>
        <dbReference type="ARBA" id="ARBA00022553"/>
    </source>
</evidence>
<dbReference type="AlphaFoldDB" id="A0A1M6JLH1"/>
<dbReference type="SUPFAM" id="SSF47384">
    <property type="entry name" value="Homodimeric domain of signal transducing histidine kinase"/>
    <property type="match status" value="1"/>
</dbReference>
<evidence type="ECO:0000256" key="4">
    <source>
        <dbReference type="ARBA" id="ARBA00022679"/>
    </source>
</evidence>
<evidence type="ECO:0000259" key="8">
    <source>
        <dbReference type="PROSITE" id="PS50109"/>
    </source>
</evidence>
<dbReference type="PANTHER" id="PTHR43047:SF72">
    <property type="entry name" value="OSMOSENSING HISTIDINE PROTEIN KINASE SLN1"/>
    <property type="match status" value="1"/>
</dbReference>
<dbReference type="Gene3D" id="3.40.50.2300">
    <property type="match status" value="1"/>
</dbReference>
<accession>A0A1M6JLH1</accession>
<feature type="domain" description="Histidine kinase" evidence="8">
    <location>
        <begin position="313"/>
        <end position="534"/>
    </location>
</feature>
<dbReference type="InterPro" id="IPR005467">
    <property type="entry name" value="His_kinase_dom"/>
</dbReference>
<dbReference type="Gene3D" id="3.30.565.10">
    <property type="entry name" value="Histidine kinase-like ATPase, C-terminal domain"/>
    <property type="match status" value="1"/>
</dbReference>
<dbReference type="Pfam" id="PF02518">
    <property type="entry name" value="HATPase_c"/>
    <property type="match status" value="1"/>
</dbReference>
<evidence type="ECO:0000259" key="9">
    <source>
        <dbReference type="PROSITE" id="PS50110"/>
    </source>
</evidence>
<sequence>MLSYLILAALALVVGYFIISEIRVYVSTDISYKNDTKLLKTGTILTQLHEAESLSKIALQNKSSKDFSNYTQKIDSIFVALDSLKKYASNDDQKSMLDSVQLLLQKKVINSNELRLLKAKIDANSSIDDALKGFNMMEESLGKISPESLTPDFYDLPVEAQTTLKKWADYLSENVPKDSTTPIGVDSVLTASKSLLTEAKKSSMKTLRSLAEKEWALNRTDLELSQQLRNIIAAFEQEIILKTYTDNINKQTALNRSIRLAGIAAILGFIVVALFTFLITKDYWRVQRYRQQLEKEKKFSESLLKSREQLISMVSHDLRTPLTTITGYSELLEGTPINEKRFSYVHQIKSASHYVDSLVNDLLDFSKLEAGKIKVENRPFVLSELIRNTGENIAEIYSEKNIPLIFEIDERLDRAVMGDAFRVRQVLSNLISNAYKFTHIGSIRIKARVAEETPTHYRTVIAISDSGIGIKKEKQEHIFKEFTQADDHTDKKYGGYGLGLTISKKLTALLNGKISVSSEEDKGSTFTINIPFEISSLPIPPRDEIALIPKRALSLLIIDDDIAMLKLLKEVCHSLGITAHTYNNFNAIKKESSLSYHMVLTDIQMPDLSGFQVMDLLQNSGYVHYKQQPIVAMTGRRDLEKKVYSEAGFADILQKPFTKARLLKVLHGQFPEAVHDEEGPQNATIPVSDSHLFSLAIINSFLGNNKVAVAEVLQTFMADTTINMERLSMAISQTNTQEINAVSHRMLPMFRQLKTTDIVPILEQFELLSENDMTEKAIKLSFADLKNKVTVLLLAIKSYLAKDPSYNG</sequence>
<keyword evidence="5 10" id="KW-0418">Kinase</keyword>
<dbReference type="InterPro" id="IPR011006">
    <property type="entry name" value="CheY-like_superfamily"/>
</dbReference>
<dbReference type="Pfam" id="PF00512">
    <property type="entry name" value="HisKA"/>
    <property type="match status" value="1"/>
</dbReference>
<gene>
    <name evidence="10" type="ORF">SAMN04487911_12245</name>
</gene>
<dbReference type="GO" id="GO:0000155">
    <property type="term" value="F:phosphorelay sensor kinase activity"/>
    <property type="evidence" value="ECO:0007669"/>
    <property type="project" value="InterPro"/>
</dbReference>
<comment type="catalytic activity">
    <reaction evidence="1">
        <text>ATP + protein L-histidine = ADP + protein N-phospho-L-histidine.</text>
        <dbReference type="EC" id="2.7.13.3"/>
    </reaction>
</comment>
<dbReference type="SUPFAM" id="SSF47226">
    <property type="entry name" value="Histidine-containing phosphotransfer domain, HPT domain"/>
    <property type="match status" value="1"/>
</dbReference>
<keyword evidence="11" id="KW-1185">Reference proteome</keyword>
<dbReference type="FunFam" id="3.30.565.10:FF:000010">
    <property type="entry name" value="Sensor histidine kinase RcsC"/>
    <property type="match status" value="1"/>
</dbReference>
<dbReference type="PRINTS" id="PR00344">
    <property type="entry name" value="BCTRLSENSOR"/>
</dbReference>
<dbReference type="PROSITE" id="PS50109">
    <property type="entry name" value="HIS_KIN"/>
    <property type="match status" value="1"/>
</dbReference>
<dbReference type="InterPro" id="IPR004358">
    <property type="entry name" value="Sig_transdc_His_kin-like_C"/>
</dbReference>
<name>A0A1M6JLH1_9FLAO</name>
<dbReference type="InterPro" id="IPR036641">
    <property type="entry name" value="HPT_dom_sf"/>
</dbReference>
<feature type="modified residue" description="4-aspartylphosphate" evidence="6">
    <location>
        <position position="602"/>
    </location>
</feature>
<dbReference type="STRING" id="558155.SAMN04487911_12245"/>
<evidence type="ECO:0000256" key="1">
    <source>
        <dbReference type="ARBA" id="ARBA00000085"/>
    </source>
</evidence>